<dbReference type="EMBL" id="JAKHPH010000024">
    <property type="protein sequence ID" value="MCZ3668175.1"/>
    <property type="molecule type" value="Genomic_DNA"/>
</dbReference>
<name>A0AAW5WUC8_9LACO</name>
<gene>
    <name evidence="1" type="ORF">L2724_07785</name>
</gene>
<dbReference type="AlphaFoldDB" id="A0AAW5WUC8"/>
<organism evidence="1 2">
    <name type="scientific">Limosilactobacillus vaginalis</name>
    <dbReference type="NCBI Taxonomy" id="1633"/>
    <lineage>
        <taxon>Bacteria</taxon>
        <taxon>Bacillati</taxon>
        <taxon>Bacillota</taxon>
        <taxon>Bacilli</taxon>
        <taxon>Lactobacillales</taxon>
        <taxon>Lactobacillaceae</taxon>
        <taxon>Limosilactobacillus</taxon>
    </lineage>
</organism>
<reference evidence="1" key="1">
    <citation type="submission" date="2022-01" db="EMBL/GenBank/DDBJ databases">
        <title>VMRC isolate genome collection.</title>
        <authorList>
            <person name="France M."/>
            <person name="Rutt L."/>
            <person name="Humphrys M."/>
            <person name="Ravel J."/>
        </authorList>
    </citation>
    <scope>NUCLEOTIDE SEQUENCE</scope>
    <source>
        <strain evidence="1">C0048A1</strain>
    </source>
</reference>
<evidence type="ECO:0000313" key="1">
    <source>
        <dbReference type="EMBL" id="MCZ3668175.1"/>
    </source>
</evidence>
<evidence type="ECO:0000313" key="2">
    <source>
        <dbReference type="Proteomes" id="UP001212401"/>
    </source>
</evidence>
<dbReference type="Proteomes" id="UP001212401">
    <property type="component" value="Unassembled WGS sequence"/>
</dbReference>
<dbReference type="RefSeq" id="WP_269028328.1">
    <property type="nucleotide sequence ID" value="NZ_CAUPFI010000023.1"/>
</dbReference>
<proteinExistence type="predicted"/>
<protein>
    <submittedName>
        <fullName evidence="1">Uncharacterized protein</fullName>
    </submittedName>
</protein>
<comment type="caution">
    <text evidence="1">The sequence shown here is derived from an EMBL/GenBank/DDBJ whole genome shotgun (WGS) entry which is preliminary data.</text>
</comment>
<sequence>MPKQGQFAKSSRLKQLNQFKVKQHSQQNVIDDEQFVDYVVLRFNLTSKKRLEKNIQESNQRFLIEILDACQEQNLDLTATIPELLQKLNSRVPWQFYRQIIAGWEVLQQFIRRELPGVPLKKQILVSGTLTKEDLTKMVAEELATKATAMTFLNHPVSKRIQEVTKSRLLQAVYQENKINWQQIATLFKPFPLTIDPQLDQGTKEWLMALEKE</sequence>
<accession>A0AAW5WUC8</accession>